<dbReference type="InterPro" id="IPR029069">
    <property type="entry name" value="HotDog_dom_sf"/>
</dbReference>
<proteinExistence type="predicted"/>
<dbReference type="Proteomes" id="UP000320209">
    <property type="component" value="Unassembled WGS sequence"/>
</dbReference>
<dbReference type="EMBL" id="VFOV01000001">
    <property type="protein sequence ID" value="TQL67417.1"/>
    <property type="molecule type" value="Genomic_DNA"/>
</dbReference>
<dbReference type="InterPro" id="IPR049449">
    <property type="entry name" value="TesB_ACOT8-like_N"/>
</dbReference>
<dbReference type="InterPro" id="IPR049450">
    <property type="entry name" value="ACOT8-like_C"/>
</dbReference>
<dbReference type="SUPFAM" id="SSF54637">
    <property type="entry name" value="Thioesterase/thiol ester dehydrase-isomerase"/>
    <property type="match status" value="1"/>
</dbReference>
<sequence length="285" mass="30514">MSGMELAFFRRTDDGFEPTQMACSMWSQDQMHGVAASGLISRGLEDQVEELGRAAELVPARYHVDLFRPPRMRLTTIQTSLVRNGPRIALLDAEMVQADDDGEERVVARATCTYLRTGDNPAGEVWSSSGRAAPPPLEVAPPTSEPHVPYFSSESPWSDDFGRHQNGGRHITWQVAVPTVAGEPMTPFQTVASIADATSMVTNWGTNGVEWINTDISLALARRPAGMEVGLATIDHVAHDGISVGTAEVFDREGTIGTATVTALANAKRAVDFTAPVVGGPATSV</sequence>
<dbReference type="Pfam" id="PF20789">
    <property type="entry name" value="4HBT_3C"/>
    <property type="match status" value="1"/>
</dbReference>
<gene>
    <name evidence="4" type="ORF">FB381_1293</name>
</gene>
<evidence type="ECO:0000313" key="5">
    <source>
        <dbReference type="Proteomes" id="UP000320209"/>
    </source>
</evidence>
<comment type="caution">
    <text evidence="4">The sequence shown here is derived from an EMBL/GenBank/DDBJ whole genome shotgun (WGS) entry which is preliminary data.</text>
</comment>
<evidence type="ECO:0000259" key="2">
    <source>
        <dbReference type="Pfam" id="PF13622"/>
    </source>
</evidence>
<accession>A0A543A4B9</accession>
<dbReference type="Pfam" id="PF13622">
    <property type="entry name" value="4HBT_3"/>
    <property type="match status" value="1"/>
</dbReference>
<name>A0A543A4B9_9ACTN</name>
<organism evidence="4 5">
    <name type="scientific">Nocardioides albertanoniae</name>
    <dbReference type="NCBI Taxonomy" id="1175486"/>
    <lineage>
        <taxon>Bacteria</taxon>
        <taxon>Bacillati</taxon>
        <taxon>Actinomycetota</taxon>
        <taxon>Actinomycetes</taxon>
        <taxon>Propionibacteriales</taxon>
        <taxon>Nocardioidaceae</taxon>
        <taxon>Nocardioides</taxon>
    </lineage>
</organism>
<keyword evidence="5" id="KW-1185">Reference proteome</keyword>
<dbReference type="Gene3D" id="2.40.160.210">
    <property type="entry name" value="Acyl-CoA thioesterase, double hotdog domain"/>
    <property type="match status" value="1"/>
</dbReference>
<feature type="domain" description="Acyl-CoA thioesterase-like C-terminal" evidence="3">
    <location>
        <begin position="157"/>
        <end position="260"/>
    </location>
</feature>
<reference evidence="4 5" key="1">
    <citation type="submission" date="2019-06" db="EMBL/GenBank/DDBJ databases">
        <title>Sequencing the genomes of 1000 actinobacteria strains.</title>
        <authorList>
            <person name="Klenk H.-P."/>
        </authorList>
    </citation>
    <scope>NUCLEOTIDE SEQUENCE [LARGE SCALE GENOMIC DNA]</scope>
    <source>
        <strain evidence="4 5">DSM 25218</strain>
    </source>
</reference>
<evidence type="ECO:0000259" key="3">
    <source>
        <dbReference type="Pfam" id="PF20789"/>
    </source>
</evidence>
<dbReference type="AlphaFoldDB" id="A0A543A4B9"/>
<feature type="domain" description="Acyl-CoA thioesterase-like N-terminal HotDog" evidence="2">
    <location>
        <begin position="26"/>
        <end position="114"/>
    </location>
</feature>
<evidence type="ECO:0000313" key="4">
    <source>
        <dbReference type="EMBL" id="TQL67417.1"/>
    </source>
</evidence>
<feature type="region of interest" description="Disordered" evidence="1">
    <location>
        <begin position="123"/>
        <end position="151"/>
    </location>
</feature>
<evidence type="ECO:0000256" key="1">
    <source>
        <dbReference type="SAM" id="MobiDB-lite"/>
    </source>
</evidence>
<dbReference type="InterPro" id="IPR042171">
    <property type="entry name" value="Acyl-CoA_hotdog"/>
</dbReference>
<protein>
    <submittedName>
        <fullName evidence="4">Thioesterase superfamily protein</fullName>
    </submittedName>
</protein>